<organism evidence="11 12">
    <name type="scientific">Marinobacter iranensis</name>
    <dbReference type="NCBI Taxonomy" id="2962607"/>
    <lineage>
        <taxon>Bacteria</taxon>
        <taxon>Pseudomonadati</taxon>
        <taxon>Pseudomonadota</taxon>
        <taxon>Gammaproteobacteria</taxon>
        <taxon>Pseudomonadales</taxon>
        <taxon>Marinobacteraceae</taxon>
        <taxon>Marinobacter</taxon>
    </lineage>
</organism>
<accession>A0ABT5Y8V6</accession>
<keyword evidence="4 9" id="KW-0997">Cell inner membrane</keyword>
<dbReference type="InterPro" id="IPR055348">
    <property type="entry name" value="DctQ"/>
</dbReference>
<keyword evidence="3" id="KW-1003">Cell membrane</keyword>
<dbReference type="InterPro" id="IPR007387">
    <property type="entry name" value="TRAP_DctQ"/>
</dbReference>
<evidence type="ECO:0000259" key="10">
    <source>
        <dbReference type="Pfam" id="PF04290"/>
    </source>
</evidence>
<evidence type="ECO:0000256" key="4">
    <source>
        <dbReference type="ARBA" id="ARBA00022519"/>
    </source>
</evidence>
<evidence type="ECO:0000256" key="2">
    <source>
        <dbReference type="ARBA" id="ARBA00022448"/>
    </source>
</evidence>
<keyword evidence="12" id="KW-1185">Reference proteome</keyword>
<feature type="transmembrane region" description="Helical" evidence="9">
    <location>
        <begin position="12"/>
        <end position="34"/>
    </location>
</feature>
<dbReference type="EMBL" id="JANCMW010000003">
    <property type="protein sequence ID" value="MDF0750106.1"/>
    <property type="molecule type" value="Genomic_DNA"/>
</dbReference>
<dbReference type="RefSeq" id="WP_275705626.1">
    <property type="nucleotide sequence ID" value="NZ_JANCMW010000003.1"/>
</dbReference>
<comment type="subunit">
    <text evidence="9">The complex comprises the extracytoplasmic solute receptor protein and the two transmembrane proteins.</text>
</comment>
<reference evidence="11" key="1">
    <citation type="submission" date="2022-07" db="EMBL/GenBank/DDBJ databases">
        <title>Marinobacter iranensis a new bacterium isolate from a hipersaline lake in Iran.</title>
        <authorList>
            <person name="Mohammad A.M.A."/>
            <person name="Cristina S.-P."/>
            <person name="Antonio V."/>
        </authorList>
    </citation>
    <scope>NUCLEOTIDE SEQUENCE</scope>
    <source>
        <strain evidence="11">71-i</strain>
    </source>
</reference>
<evidence type="ECO:0000256" key="7">
    <source>
        <dbReference type="ARBA" id="ARBA00023136"/>
    </source>
</evidence>
<feature type="transmembrane region" description="Helical" evidence="9">
    <location>
        <begin position="94"/>
        <end position="118"/>
    </location>
</feature>
<keyword evidence="7 9" id="KW-0472">Membrane</keyword>
<evidence type="ECO:0000256" key="9">
    <source>
        <dbReference type="RuleBase" id="RU369079"/>
    </source>
</evidence>
<feature type="transmembrane region" description="Helical" evidence="9">
    <location>
        <begin position="54"/>
        <end position="73"/>
    </location>
</feature>
<comment type="subcellular location">
    <subcellularLocation>
        <location evidence="1 9">Cell inner membrane</location>
        <topology evidence="1 9">Multi-pass membrane protein</topology>
    </subcellularLocation>
</comment>
<feature type="transmembrane region" description="Helical" evidence="9">
    <location>
        <begin position="138"/>
        <end position="160"/>
    </location>
</feature>
<proteinExistence type="inferred from homology"/>
<evidence type="ECO:0000313" key="12">
    <source>
        <dbReference type="Proteomes" id="UP001143391"/>
    </source>
</evidence>
<comment type="function">
    <text evidence="9">Part of the tripartite ATP-independent periplasmic (TRAP) transport system.</text>
</comment>
<evidence type="ECO:0000256" key="6">
    <source>
        <dbReference type="ARBA" id="ARBA00022989"/>
    </source>
</evidence>
<evidence type="ECO:0000256" key="3">
    <source>
        <dbReference type="ARBA" id="ARBA00022475"/>
    </source>
</evidence>
<keyword evidence="6 9" id="KW-1133">Transmembrane helix</keyword>
<sequence>MMRILDVLYKVFGYIKVVGLAASGIALFLMIGGITLDVVSRNVTGNSISGFYEIVTFYLMPLAVLPVLFYAFSQGVCPRIPMVFDRLPPRVQKPLHCIVMLFELTLMAIVAFFSFQYAADGAASGHEFSAGGSMYPKYPVYFLVPFAFAGMALELAFILAKNLFNSGVWITYLKDQETIKGELQLV</sequence>
<gene>
    <name evidence="11" type="ORF">NLU14_07660</name>
</gene>
<evidence type="ECO:0000256" key="8">
    <source>
        <dbReference type="ARBA" id="ARBA00038436"/>
    </source>
</evidence>
<keyword evidence="2 9" id="KW-0813">Transport</keyword>
<evidence type="ECO:0000256" key="1">
    <source>
        <dbReference type="ARBA" id="ARBA00004429"/>
    </source>
</evidence>
<dbReference type="Pfam" id="PF04290">
    <property type="entry name" value="DctQ"/>
    <property type="match status" value="1"/>
</dbReference>
<dbReference type="PANTHER" id="PTHR35011">
    <property type="entry name" value="2,3-DIKETO-L-GULONATE TRAP TRANSPORTER SMALL PERMEASE PROTEIN YIAM"/>
    <property type="match status" value="1"/>
</dbReference>
<feature type="domain" description="Tripartite ATP-independent periplasmic transporters DctQ component" evidence="10">
    <location>
        <begin position="30"/>
        <end position="155"/>
    </location>
</feature>
<evidence type="ECO:0000256" key="5">
    <source>
        <dbReference type="ARBA" id="ARBA00022692"/>
    </source>
</evidence>
<comment type="similarity">
    <text evidence="8 9">Belongs to the TRAP transporter small permease family.</text>
</comment>
<protein>
    <recommendedName>
        <fullName evidence="9">TRAP transporter small permease protein</fullName>
    </recommendedName>
</protein>
<comment type="caution">
    <text evidence="11">The sequence shown here is derived from an EMBL/GenBank/DDBJ whole genome shotgun (WGS) entry which is preliminary data.</text>
</comment>
<dbReference type="PANTHER" id="PTHR35011:SF10">
    <property type="entry name" value="TRAP TRANSPORTER SMALL PERMEASE PROTEIN"/>
    <property type="match status" value="1"/>
</dbReference>
<evidence type="ECO:0000313" key="11">
    <source>
        <dbReference type="EMBL" id="MDF0750106.1"/>
    </source>
</evidence>
<dbReference type="Proteomes" id="UP001143391">
    <property type="component" value="Unassembled WGS sequence"/>
</dbReference>
<keyword evidence="5 9" id="KW-0812">Transmembrane</keyword>
<name>A0ABT5Y8V6_9GAMM</name>